<feature type="transmembrane region" description="Helical" evidence="7">
    <location>
        <begin position="117"/>
        <end position="137"/>
    </location>
</feature>
<feature type="transmembrane region" description="Helical" evidence="7">
    <location>
        <begin position="274"/>
        <end position="294"/>
    </location>
</feature>
<dbReference type="SUPFAM" id="SSF161098">
    <property type="entry name" value="MetI-like"/>
    <property type="match status" value="1"/>
</dbReference>
<keyword evidence="5 7" id="KW-1133">Transmembrane helix</keyword>
<evidence type="ECO:0000256" key="5">
    <source>
        <dbReference type="ARBA" id="ARBA00022989"/>
    </source>
</evidence>
<feature type="transmembrane region" description="Helical" evidence="7">
    <location>
        <begin position="20"/>
        <end position="47"/>
    </location>
</feature>
<sequence length="303" mass="33874">MGKVQAPKRNQTIAARRRRWAVLGFLGPNLIGFLVFTIFPISASLVISFYEWPLLGDAVAVGFKNFLRMFTRDPVFWQISFNTIYFVAGYIILNLVVSIGLAVWLTSGIRFAGLFRFVFFLPVVAPMVANSVVWRLLFVPDTGLFAAALATIGVEAPNWLGSPNWAMPSVILMSVWAGFGYNMIIFIAGIQAIPASIYEAAEIDGVNAWTRFRHITFPMISPSIFFATVMTLISALKVFEQPYILTGGGPGSSTTTIVFYLYQQGFQNYDLGYASSIAWMLFLVIMFVTAIQFWGQKKWVHYA</sequence>
<keyword evidence="3" id="KW-1003">Cell membrane</keyword>
<feature type="transmembrane region" description="Helical" evidence="7">
    <location>
        <begin position="172"/>
        <end position="195"/>
    </location>
</feature>
<feature type="transmembrane region" description="Helical" evidence="7">
    <location>
        <begin position="215"/>
        <end position="236"/>
    </location>
</feature>
<dbReference type="RefSeq" id="WP_288198948.1">
    <property type="nucleotide sequence ID" value="NZ_LT608334.1"/>
</dbReference>
<dbReference type="EMBL" id="FMJD01000002">
    <property type="protein sequence ID" value="SCM71352.1"/>
    <property type="molecule type" value="Genomic_DNA"/>
</dbReference>
<dbReference type="PROSITE" id="PS50928">
    <property type="entry name" value="ABC_TM1"/>
    <property type="match status" value="1"/>
</dbReference>
<dbReference type="AlphaFoldDB" id="A0A212L1E5"/>
<keyword evidence="4 7" id="KW-0812">Transmembrane</keyword>
<keyword evidence="6 7" id="KW-0472">Membrane</keyword>
<protein>
    <submittedName>
        <fullName evidence="9">Binding-protein-dependent transport systems inner membrane component</fullName>
    </submittedName>
</protein>
<evidence type="ECO:0000256" key="3">
    <source>
        <dbReference type="ARBA" id="ARBA00022475"/>
    </source>
</evidence>
<keyword evidence="2 7" id="KW-0813">Transport</keyword>
<evidence type="ECO:0000256" key="1">
    <source>
        <dbReference type="ARBA" id="ARBA00004651"/>
    </source>
</evidence>
<dbReference type="Pfam" id="PF00528">
    <property type="entry name" value="BPD_transp_1"/>
    <property type="match status" value="1"/>
</dbReference>
<evidence type="ECO:0000256" key="4">
    <source>
        <dbReference type="ARBA" id="ARBA00022692"/>
    </source>
</evidence>
<dbReference type="InterPro" id="IPR051393">
    <property type="entry name" value="ABC_transporter_permease"/>
</dbReference>
<evidence type="ECO:0000259" key="8">
    <source>
        <dbReference type="PROSITE" id="PS50928"/>
    </source>
</evidence>
<name>A0A212L1E5_9HYPH</name>
<comment type="similarity">
    <text evidence="7">Belongs to the binding-protein-dependent transport system permease family.</text>
</comment>
<accession>A0A212L1E5</accession>
<dbReference type="GO" id="GO:0055085">
    <property type="term" value="P:transmembrane transport"/>
    <property type="evidence" value="ECO:0007669"/>
    <property type="project" value="InterPro"/>
</dbReference>
<feature type="transmembrane region" description="Helical" evidence="7">
    <location>
        <begin position="243"/>
        <end position="262"/>
    </location>
</feature>
<feature type="domain" description="ABC transmembrane type-1" evidence="8">
    <location>
        <begin position="80"/>
        <end position="292"/>
    </location>
</feature>
<feature type="transmembrane region" description="Helical" evidence="7">
    <location>
        <begin position="84"/>
        <end position="105"/>
    </location>
</feature>
<comment type="subcellular location">
    <subcellularLocation>
        <location evidence="1 7">Cell membrane</location>
        <topology evidence="1 7">Multi-pass membrane protein</topology>
    </subcellularLocation>
</comment>
<feature type="transmembrane region" description="Helical" evidence="7">
    <location>
        <begin position="143"/>
        <end position="160"/>
    </location>
</feature>
<evidence type="ECO:0000313" key="9">
    <source>
        <dbReference type="EMBL" id="SCM71352.1"/>
    </source>
</evidence>
<dbReference type="GO" id="GO:0005886">
    <property type="term" value="C:plasma membrane"/>
    <property type="evidence" value="ECO:0007669"/>
    <property type="project" value="UniProtKB-SubCell"/>
</dbReference>
<evidence type="ECO:0000256" key="2">
    <source>
        <dbReference type="ARBA" id="ARBA00022448"/>
    </source>
</evidence>
<reference evidence="9" key="1">
    <citation type="submission" date="2016-08" db="EMBL/GenBank/DDBJ databases">
        <authorList>
            <person name="Seilhamer J.J."/>
        </authorList>
    </citation>
    <scope>NUCLEOTIDE SEQUENCE</scope>
    <source>
        <strain evidence="9">86</strain>
    </source>
</reference>
<evidence type="ECO:0000256" key="6">
    <source>
        <dbReference type="ARBA" id="ARBA00023136"/>
    </source>
</evidence>
<dbReference type="PANTHER" id="PTHR30193:SF37">
    <property type="entry name" value="INNER MEMBRANE ABC TRANSPORTER PERMEASE PROTEIN YCJO"/>
    <property type="match status" value="1"/>
</dbReference>
<dbReference type="CDD" id="cd06261">
    <property type="entry name" value="TM_PBP2"/>
    <property type="match status" value="1"/>
</dbReference>
<dbReference type="InterPro" id="IPR035906">
    <property type="entry name" value="MetI-like_sf"/>
</dbReference>
<dbReference type="InterPro" id="IPR000515">
    <property type="entry name" value="MetI-like"/>
</dbReference>
<gene>
    <name evidence="9" type="ORF">KL86PLE_100115</name>
</gene>
<organism evidence="9">
    <name type="scientific">uncultured Pleomorphomonas sp</name>
    <dbReference type="NCBI Taxonomy" id="442121"/>
    <lineage>
        <taxon>Bacteria</taxon>
        <taxon>Pseudomonadati</taxon>
        <taxon>Pseudomonadota</taxon>
        <taxon>Alphaproteobacteria</taxon>
        <taxon>Hyphomicrobiales</taxon>
        <taxon>Pleomorphomonadaceae</taxon>
        <taxon>Pleomorphomonas</taxon>
        <taxon>environmental samples</taxon>
    </lineage>
</organism>
<evidence type="ECO:0000256" key="7">
    <source>
        <dbReference type="RuleBase" id="RU363032"/>
    </source>
</evidence>
<proteinExistence type="inferred from homology"/>
<dbReference type="PANTHER" id="PTHR30193">
    <property type="entry name" value="ABC TRANSPORTER PERMEASE PROTEIN"/>
    <property type="match status" value="1"/>
</dbReference>
<dbReference type="Gene3D" id="1.10.3720.10">
    <property type="entry name" value="MetI-like"/>
    <property type="match status" value="1"/>
</dbReference>